<sequence length="141" mass="15691">MQIVQTIKRVLGKYLLDMLKAWMANAAYVYEMLLSIWPGNGPNHELPGSLAAFRNLSSTAEINGKLAIIVAPRGTCGDRDEYVVLLILARGNWHRPDDSALLKRPSFCVGEVTAAQGKVDIGLGFIYENDMFARYHIVLRV</sequence>
<reference evidence="1" key="1">
    <citation type="submission" date="2012-08" db="EMBL/GenBank/DDBJ databases">
        <title>Genome analysis of Colletotrichum orbiculare and Colletotrichum fructicola.</title>
        <authorList>
            <person name="Gan P.H.P."/>
            <person name="Ikeda K."/>
            <person name="Irieda H."/>
            <person name="Narusaka M."/>
            <person name="O'Connell R.J."/>
            <person name="Narusaka Y."/>
            <person name="Takano Y."/>
            <person name="Kubo Y."/>
            <person name="Shirasu K."/>
        </authorList>
    </citation>
    <scope>NUCLEOTIDE SEQUENCE</scope>
    <source>
        <strain evidence="1">Nara gc5</strain>
    </source>
</reference>
<name>L2FBD5_COLFN</name>
<dbReference type="HOGENOM" id="CLU_1825151_0_0_1"/>
<gene>
    <name evidence="1" type="ORF">CGGC5_14649</name>
</gene>
<protein>
    <submittedName>
        <fullName evidence="1">Uncharacterized protein</fullName>
    </submittedName>
</protein>
<accession>L2FBD5</accession>
<organism evidence="1">
    <name type="scientific">Colletotrichum fructicola (strain Nara gc5)</name>
    <name type="common">Anthracnose fungus</name>
    <name type="synonym">Colletotrichum gloeosporioides (strain Nara gc5)</name>
    <dbReference type="NCBI Taxonomy" id="1213859"/>
    <lineage>
        <taxon>Eukaryota</taxon>
        <taxon>Fungi</taxon>
        <taxon>Dikarya</taxon>
        <taxon>Ascomycota</taxon>
        <taxon>Pezizomycotina</taxon>
        <taxon>Sordariomycetes</taxon>
        <taxon>Hypocreomycetidae</taxon>
        <taxon>Glomerellales</taxon>
        <taxon>Glomerellaceae</taxon>
        <taxon>Colletotrichum</taxon>
        <taxon>Colletotrichum gloeosporioides species complex</taxon>
    </lineage>
</organism>
<dbReference type="EMBL" id="KB021360">
    <property type="protein sequence ID" value="ELA23667.1"/>
    <property type="molecule type" value="Genomic_DNA"/>
</dbReference>
<proteinExistence type="predicted"/>
<dbReference type="AlphaFoldDB" id="L2FBD5"/>
<evidence type="ECO:0000313" key="1">
    <source>
        <dbReference type="EMBL" id="ELA23667.1"/>
    </source>
</evidence>